<dbReference type="SMART" id="SM00408">
    <property type="entry name" value="IGc2"/>
    <property type="match status" value="1"/>
</dbReference>
<dbReference type="Ensembl" id="ENSAOWT00000028854.1">
    <property type="protein sequence ID" value="ENSAOWP00000025456.1"/>
    <property type="gene ID" value="ENSAOWG00000017212.1"/>
</dbReference>
<accession>A0A8B9QFB3</accession>
<dbReference type="SUPFAM" id="SSF48726">
    <property type="entry name" value="Immunoglobulin"/>
    <property type="match status" value="1"/>
</dbReference>
<evidence type="ECO:0000259" key="6">
    <source>
        <dbReference type="PROSITE" id="PS50835"/>
    </source>
</evidence>
<dbReference type="SMART" id="SM00409">
    <property type="entry name" value="IG"/>
    <property type="match status" value="1"/>
</dbReference>
<evidence type="ECO:0000256" key="2">
    <source>
        <dbReference type="ARBA" id="ARBA00022737"/>
    </source>
</evidence>
<dbReference type="PROSITE" id="PS50835">
    <property type="entry name" value="IG_LIKE"/>
    <property type="match status" value="1"/>
</dbReference>
<proteinExistence type="predicted"/>
<feature type="signal peptide" evidence="5">
    <location>
        <begin position="1"/>
        <end position="22"/>
    </location>
</feature>
<evidence type="ECO:0000256" key="5">
    <source>
        <dbReference type="SAM" id="SignalP"/>
    </source>
</evidence>
<organism evidence="7 8">
    <name type="scientific">Apteryx owenii</name>
    <name type="common">Little spotted kiwi</name>
    <dbReference type="NCBI Taxonomy" id="8824"/>
    <lineage>
        <taxon>Eukaryota</taxon>
        <taxon>Metazoa</taxon>
        <taxon>Chordata</taxon>
        <taxon>Craniata</taxon>
        <taxon>Vertebrata</taxon>
        <taxon>Euteleostomi</taxon>
        <taxon>Archelosauria</taxon>
        <taxon>Archosauria</taxon>
        <taxon>Dinosauria</taxon>
        <taxon>Saurischia</taxon>
        <taxon>Theropoda</taxon>
        <taxon>Coelurosauria</taxon>
        <taxon>Aves</taxon>
        <taxon>Palaeognathae</taxon>
        <taxon>Apterygiformes</taxon>
        <taxon>Apterygidae</taxon>
        <taxon>Apteryx</taxon>
    </lineage>
</organism>
<dbReference type="PANTHER" id="PTHR12231">
    <property type="entry name" value="CTX-RELATED TYPE I TRANSMEMBRANE PROTEIN"/>
    <property type="match status" value="1"/>
</dbReference>
<evidence type="ECO:0000256" key="4">
    <source>
        <dbReference type="ARBA" id="ARBA00023319"/>
    </source>
</evidence>
<dbReference type="InterPro" id="IPR013783">
    <property type="entry name" value="Ig-like_fold"/>
</dbReference>
<evidence type="ECO:0000313" key="7">
    <source>
        <dbReference type="Ensembl" id="ENSAOWP00000025456.1"/>
    </source>
</evidence>
<dbReference type="InterPro" id="IPR007110">
    <property type="entry name" value="Ig-like_dom"/>
</dbReference>
<dbReference type="Pfam" id="PF07679">
    <property type="entry name" value="I-set"/>
    <property type="match status" value="1"/>
</dbReference>
<feature type="domain" description="Ig-like" evidence="6">
    <location>
        <begin position="27"/>
        <end position="115"/>
    </location>
</feature>
<dbReference type="AlphaFoldDB" id="A0A8B9QFB3"/>
<sequence>ANPYFVILLTFCFFVVPPSIGGADVPPNIAGSEMPSEVSVLLGESIQLVCDSNGVPAPVMHWLKDGKRVASDELQRIRQAKIMQTLQSLLIGDTGKYTCVASNDAGDISKHFSLKVLGKC</sequence>
<feature type="chain" id="PRO_5034234340" description="Ig-like domain-containing protein" evidence="5">
    <location>
        <begin position="23"/>
        <end position="120"/>
    </location>
</feature>
<protein>
    <recommendedName>
        <fullName evidence="6">Ig-like domain-containing protein</fullName>
    </recommendedName>
</protein>
<dbReference type="InterPro" id="IPR051170">
    <property type="entry name" value="Neural/epithelial_adhesion"/>
</dbReference>
<keyword evidence="3" id="KW-1015">Disulfide bond</keyword>
<dbReference type="PANTHER" id="PTHR12231:SF253">
    <property type="entry name" value="DPR-INTERACTING PROTEIN ETA, ISOFORM B-RELATED"/>
    <property type="match status" value="1"/>
</dbReference>
<dbReference type="InterPro" id="IPR003598">
    <property type="entry name" value="Ig_sub2"/>
</dbReference>
<keyword evidence="8" id="KW-1185">Reference proteome</keyword>
<evidence type="ECO:0000256" key="1">
    <source>
        <dbReference type="ARBA" id="ARBA00022729"/>
    </source>
</evidence>
<reference evidence="7" key="2">
    <citation type="submission" date="2025-09" db="UniProtKB">
        <authorList>
            <consortium name="Ensembl"/>
        </authorList>
    </citation>
    <scope>IDENTIFICATION</scope>
</reference>
<evidence type="ECO:0000256" key="3">
    <source>
        <dbReference type="ARBA" id="ARBA00023157"/>
    </source>
</evidence>
<evidence type="ECO:0000313" key="8">
    <source>
        <dbReference type="Proteomes" id="UP000694424"/>
    </source>
</evidence>
<keyword evidence="2" id="KW-0677">Repeat</keyword>
<dbReference type="InterPro" id="IPR036179">
    <property type="entry name" value="Ig-like_dom_sf"/>
</dbReference>
<name>A0A8B9QFB3_APTOW</name>
<reference evidence="7" key="1">
    <citation type="submission" date="2025-08" db="UniProtKB">
        <authorList>
            <consortium name="Ensembl"/>
        </authorList>
    </citation>
    <scope>IDENTIFICATION</scope>
</reference>
<dbReference type="InterPro" id="IPR013098">
    <property type="entry name" value="Ig_I-set"/>
</dbReference>
<dbReference type="Proteomes" id="UP000694424">
    <property type="component" value="Unplaced"/>
</dbReference>
<dbReference type="FunFam" id="2.60.40.10:FF:000130">
    <property type="entry name" value="Hemicentin 1"/>
    <property type="match status" value="1"/>
</dbReference>
<dbReference type="InterPro" id="IPR003599">
    <property type="entry name" value="Ig_sub"/>
</dbReference>
<keyword evidence="4" id="KW-0393">Immunoglobulin domain</keyword>
<keyword evidence="1 5" id="KW-0732">Signal</keyword>
<dbReference type="Gene3D" id="2.60.40.10">
    <property type="entry name" value="Immunoglobulins"/>
    <property type="match status" value="1"/>
</dbReference>